<dbReference type="InterPro" id="IPR052649">
    <property type="entry name" value="NCE102-like"/>
</dbReference>
<protein>
    <submittedName>
        <fullName evidence="3">Unnamed protein product</fullName>
    </submittedName>
</protein>
<evidence type="ECO:0000313" key="3">
    <source>
        <dbReference type="EMBL" id="GMF53098.1"/>
    </source>
</evidence>
<evidence type="ECO:0000313" key="4">
    <source>
        <dbReference type="Proteomes" id="UP001165121"/>
    </source>
</evidence>
<gene>
    <name evidence="3" type="ORF">Pfra01_002185900</name>
</gene>
<keyword evidence="4" id="KW-1185">Reference proteome</keyword>
<feature type="region of interest" description="Disordered" evidence="1">
    <location>
        <begin position="224"/>
        <end position="247"/>
    </location>
</feature>
<sequence length="436" mass="46848">MIALLTPAMLARINLTIRCAQFLCCLLGMAFVAAGGITFHSSNFVLLMNYSGMLYTLWFVGAVELFHLSSRLSLRVEQGVDIVLIIMLFISGICLATSDYLEYCNLSWHCHNLKASVAFTFIGMFCFIATLTLSILTTTKTPSGPTEVPGQYHLEMTPTGGLSPVDGLNSPGAKVSVHLSTRSAQLQSTTDRLPRANQVAGAGFGDQLRSTSLTIAPKRQVSSVESPVNGAAPSRSECVQRAGSTGGGKMRHDSLELQLVILWSTARIAAAASRVIPTFVLSGSINIMSLAMVLAVGIPIVLSVLVIALMFKFVPGLYEAFSSLCNRQEHDKTRERIEVEVGGAMMSPEPYHMTWPTPASGAYSPFAETPKAATYPGLHVIERPSRSPRVMTSLVSPIRTGCSPPKCAIRGEQRPPHSPVAIPTVSLPVLPFGRLV</sequence>
<dbReference type="OrthoDB" id="91989at2759"/>
<feature type="transmembrane region" description="Helical" evidence="2">
    <location>
        <begin position="80"/>
        <end position="98"/>
    </location>
</feature>
<feature type="transmembrane region" description="Helical" evidence="2">
    <location>
        <begin position="47"/>
        <end position="68"/>
    </location>
</feature>
<dbReference type="Proteomes" id="UP001165121">
    <property type="component" value="Unassembled WGS sequence"/>
</dbReference>
<accession>A0A9W6Y5R7</accession>
<keyword evidence="2" id="KW-1133">Transmembrane helix</keyword>
<evidence type="ECO:0000256" key="1">
    <source>
        <dbReference type="SAM" id="MobiDB-lite"/>
    </source>
</evidence>
<dbReference type="EMBL" id="BSXT01003237">
    <property type="protein sequence ID" value="GMF53098.1"/>
    <property type="molecule type" value="Genomic_DNA"/>
</dbReference>
<keyword evidence="2" id="KW-0812">Transmembrane</keyword>
<feature type="transmembrane region" description="Helical" evidence="2">
    <location>
        <begin position="20"/>
        <end position="41"/>
    </location>
</feature>
<name>A0A9W6Y5R7_9STRA</name>
<feature type="transmembrane region" description="Helical" evidence="2">
    <location>
        <begin position="118"/>
        <end position="136"/>
    </location>
</feature>
<feature type="transmembrane region" description="Helical" evidence="2">
    <location>
        <begin position="287"/>
        <end position="311"/>
    </location>
</feature>
<proteinExistence type="predicted"/>
<dbReference type="PANTHER" id="PTHR28165:SF1">
    <property type="entry name" value="NON-CLASSICAL EXPORT PROTEIN 2-RELATED"/>
    <property type="match status" value="1"/>
</dbReference>
<dbReference type="AlphaFoldDB" id="A0A9W6Y5R7"/>
<dbReference type="PANTHER" id="PTHR28165">
    <property type="entry name" value="NON-CLASSICAL EXPORT PROTEIN 2-RELATED"/>
    <property type="match status" value="1"/>
</dbReference>
<keyword evidence="2" id="KW-0472">Membrane</keyword>
<reference evidence="3" key="1">
    <citation type="submission" date="2023-04" db="EMBL/GenBank/DDBJ databases">
        <title>Phytophthora fragariaefolia NBRC 109709.</title>
        <authorList>
            <person name="Ichikawa N."/>
            <person name="Sato H."/>
            <person name="Tonouchi N."/>
        </authorList>
    </citation>
    <scope>NUCLEOTIDE SEQUENCE</scope>
    <source>
        <strain evidence="3">NBRC 109709</strain>
    </source>
</reference>
<evidence type="ECO:0000256" key="2">
    <source>
        <dbReference type="SAM" id="Phobius"/>
    </source>
</evidence>
<comment type="caution">
    <text evidence="3">The sequence shown here is derived from an EMBL/GenBank/DDBJ whole genome shotgun (WGS) entry which is preliminary data.</text>
</comment>
<organism evidence="3 4">
    <name type="scientific">Phytophthora fragariaefolia</name>
    <dbReference type="NCBI Taxonomy" id="1490495"/>
    <lineage>
        <taxon>Eukaryota</taxon>
        <taxon>Sar</taxon>
        <taxon>Stramenopiles</taxon>
        <taxon>Oomycota</taxon>
        <taxon>Peronosporomycetes</taxon>
        <taxon>Peronosporales</taxon>
        <taxon>Peronosporaceae</taxon>
        <taxon>Phytophthora</taxon>
    </lineage>
</organism>